<evidence type="ECO:0000313" key="8">
    <source>
        <dbReference type="Proteomes" id="UP000265080"/>
    </source>
</evidence>
<reference evidence="7" key="2">
    <citation type="submission" date="2025-08" db="UniProtKB">
        <authorList>
            <consortium name="Ensembl"/>
        </authorList>
    </citation>
    <scope>IDENTIFICATION</scope>
</reference>
<dbReference type="InterPro" id="IPR018612">
    <property type="entry name" value="NSRP1_N"/>
</dbReference>
<accession>A0A3P8TNH9</accession>
<feature type="region of interest" description="Disordered" evidence="5">
    <location>
        <begin position="204"/>
        <end position="462"/>
    </location>
</feature>
<evidence type="ECO:0000256" key="3">
    <source>
        <dbReference type="ARBA" id="ARBA00023054"/>
    </source>
</evidence>
<dbReference type="Ensembl" id="ENSAPET00000027238.1">
    <property type="protein sequence ID" value="ENSAPEP00000026529.1"/>
    <property type="gene ID" value="ENSAPEG00000018767.1"/>
</dbReference>
<comment type="similarity">
    <text evidence="1">Belongs to the NSRP1 family.</text>
</comment>
<reference evidence="7 8" key="1">
    <citation type="submission" date="2018-03" db="EMBL/GenBank/DDBJ databases">
        <title>Finding Nemo's genes: A chromosome-scale reference assembly of the genome of the orange clownfish Amphiprion percula.</title>
        <authorList>
            <person name="Lehmann R."/>
        </authorList>
    </citation>
    <scope>NUCLEOTIDE SEQUENCE</scope>
</reference>
<evidence type="ECO:0000256" key="2">
    <source>
        <dbReference type="ARBA" id="ARBA00020556"/>
    </source>
</evidence>
<dbReference type="GO" id="GO:0000381">
    <property type="term" value="P:regulation of alternative mRNA splicing, via spliceosome"/>
    <property type="evidence" value="ECO:0007669"/>
    <property type="project" value="InterPro"/>
</dbReference>
<dbReference type="Proteomes" id="UP000265080">
    <property type="component" value="Chromosome 15"/>
</dbReference>
<reference evidence="7" key="3">
    <citation type="submission" date="2025-09" db="UniProtKB">
        <authorList>
            <consortium name="Ensembl"/>
        </authorList>
    </citation>
    <scope>IDENTIFICATION</scope>
</reference>
<name>A0A3P8TNH9_AMPPE</name>
<feature type="domain" description="Nuclear speckle splicing regulatory protein 1 N-terminal" evidence="6">
    <location>
        <begin position="61"/>
        <end position="186"/>
    </location>
</feature>
<evidence type="ECO:0000256" key="4">
    <source>
        <dbReference type="ARBA" id="ARBA00030718"/>
    </source>
</evidence>
<sequence length="485" mass="57476">MFLKGHTGKQTNKTEPQPKGASKTAALQKPSVFGDDSDDETSVGESLQREAIKKKMMKQTRLEMQKALEQDSTVYDYDHLYGWIWKLTHHNCLMNNNFISSIVCVSLLQPKYIHQLMKAVEDRKKEQERREERKIQKEREAEGEQFADKEAYVTSAYRQKLQEQKEEEEREKRQAAMEAALDVKKQRDLSGFYRHLLNQTVGEEAIPDHSANSSVVSKDTERTSPLPSPTSHDNIPSSCSDSEEGHEQKSGFSKPGGASTHSKRQYRQRSPSSGSGEDKEKERERERDRHKKSHRDQERDRGRDRDRERDRNRDRGRERDDRHSERRSDRDRRKDRDRDRGREDDRGRGRGDSEREERYGRRERSPKDRERDKNGEREKRKYPDEDKRKERHPEEERERRKEQEKEKAVGREEKDPEKKEAVGEHTEEKEYKQKKEGEEKEETEEKASKFAKRSTDNTVSSARERYMARQMARSACKSYIEREED</sequence>
<dbReference type="PANTHER" id="PTHR31938:SF4">
    <property type="entry name" value="NUCLEAR SPECKLE SPLICING REGULATORY PROTEIN 1"/>
    <property type="match status" value="1"/>
</dbReference>
<dbReference type="Pfam" id="PF09745">
    <property type="entry name" value="NSRP1_N"/>
    <property type="match status" value="1"/>
</dbReference>
<protein>
    <recommendedName>
        <fullName evidence="2">Nuclear speckle splicing regulatory protein 1</fullName>
    </recommendedName>
    <alternativeName>
        <fullName evidence="4">Coiled-coil domain-containing protein 55</fullName>
    </alternativeName>
</protein>
<evidence type="ECO:0000313" key="7">
    <source>
        <dbReference type="Ensembl" id="ENSAPEP00000026529.1"/>
    </source>
</evidence>
<dbReference type="InterPro" id="IPR042816">
    <property type="entry name" value="Nsrp1"/>
</dbReference>
<evidence type="ECO:0000256" key="1">
    <source>
        <dbReference type="ARBA" id="ARBA00010126"/>
    </source>
</evidence>
<feature type="compositionally biased region" description="Basic and acidic residues" evidence="5">
    <location>
        <begin position="276"/>
        <end position="287"/>
    </location>
</feature>
<feature type="compositionally biased region" description="Basic and acidic residues" evidence="5">
    <location>
        <begin position="295"/>
        <end position="448"/>
    </location>
</feature>
<feature type="region of interest" description="Disordered" evidence="5">
    <location>
        <begin position="1"/>
        <end position="46"/>
    </location>
</feature>
<evidence type="ECO:0000259" key="6">
    <source>
        <dbReference type="Pfam" id="PF09745"/>
    </source>
</evidence>
<feature type="region of interest" description="Disordered" evidence="5">
    <location>
        <begin position="123"/>
        <end position="149"/>
    </location>
</feature>
<keyword evidence="8" id="KW-1185">Reference proteome</keyword>
<proteinExistence type="inferred from homology"/>
<dbReference type="AlphaFoldDB" id="A0A3P8TNH9"/>
<keyword evidence="3" id="KW-0175">Coiled coil</keyword>
<feature type="compositionally biased region" description="Polar residues" evidence="5">
    <location>
        <begin position="210"/>
        <end position="240"/>
    </location>
</feature>
<dbReference type="PANTHER" id="PTHR31938">
    <property type="entry name" value="NUCLEAR SPECKLE SPLICING REGULATORY PROTEIN 1"/>
    <property type="match status" value="1"/>
</dbReference>
<dbReference type="GeneTree" id="ENSGT00940000154049"/>
<evidence type="ECO:0000256" key="5">
    <source>
        <dbReference type="SAM" id="MobiDB-lite"/>
    </source>
</evidence>
<dbReference type="STRING" id="161767.ENSAPEP00000026529"/>
<organism evidence="7 8">
    <name type="scientific">Amphiprion percula</name>
    <name type="common">Orange clownfish</name>
    <name type="synonym">Lutjanus percula</name>
    <dbReference type="NCBI Taxonomy" id="161767"/>
    <lineage>
        <taxon>Eukaryota</taxon>
        <taxon>Metazoa</taxon>
        <taxon>Chordata</taxon>
        <taxon>Craniata</taxon>
        <taxon>Vertebrata</taxon>
        <taxon>Euteleostomi</taxon>
        <taxon>Actinopterygii</taxon>
        <taxon>Neopterygii</taxon>
        <taxon>Teleostei</taxon>
        <taxon>Neoteleostei</taxon>
        <taxon>Acanthomorphata</taxon>
        <taxon>Ovalentaria</taxon>
        <taxon>Pomacentridae</taxon>
        <taxon>Amphiprion</taxon>
    </lineage>
</organism>